<reference evidence="2" key="1">
    <citation type="submission" date="2016-11" db="UniProtKB">
        <authorList>
            <consortium name="WormBaseParasite"/>
        </authorList>
    </citation>
    <scope>IDENTIFICATION</scope>
    <source>
        <strain evidence="2">KR3021</strain>
    </source>
</reference>
<sequence length="322" mass="37234">MSKSYFTELGEYDNEMKTWGGENIEISFRIWMCGGELEIIPCSRVGHIFRDRRPYKTDIDTAGTNSLRVALVWMDSYKEKFFEKKPYLRYNTDFGDISSRISLRKKLDCKSFKWYLENIYPQLNPDTKINSAEIKEAKLMWSRTSKFQIRFEDSDLCLAAEKSNSGRAKMGSNALLSPCIFGNRYQTWRVTSTGQLRVMASASLCLDMMNGVKLNKCHNKGLSQEWLEILEWLPWEMSTNLDEIGEKKKNPRTPRGLKEFMIGLPELYVDILGIFDAPNYARIYGLLKAVLNSVKGKETDPYDWELEKPVPGKDSKPTAKKK</sequence>
<evidence type="ECO:0000313" key="2">
    <source>
        <dbReference type="WBParaSite" id="RSKR_0000704700.1"/>
    </source>
</evidence>
<dbReference type="WBParaSite" id="RSKR_0000704700.1">
    <property type="protein sequence ID" value="RSKR_0000704700.1"/>
    <property type="gene ID" value="RSKR_0000704700"/>
</dbReference>
<organism evidence="1 2">
    <name type="scientific">Rhabditophanes sp. KR3021</name>
    <dbReference type="NCBI Taxonomy" id="114890"/>
    <lineage>
        <taxon>Eukaryota</taxon>
        <taxon>Metazoa</taxon>
        <taxon>Ecdysozoa</taxon>
        <taxon>Nematoda</taxon>
        <taxon>Chromadorea</taxon>
        <taxon>Rhabditida</taxon>
        <taxon>Tylenchina</taxon>
        <taxon>Panagrolaimomorpha</taxon>
        <taxon>Strongyloidoidea</taxon>
        <taxon>Alloionematidae</taxon>
        <taxon>Rhabditophanes</taxon>
    </lineage>
</organism>
<proteinExistence type="predicted"/>
<dbReference type="Proteomes" id="UP000095286">
    <property type="component" value="Unplaced"/>
</dbReference>
<protein>
    <submittedName>
        <fullName evidence="2">Ricin B-type lectin domain-containing protein</fullName>
    </submittedName>
</protein>
<name>A0AC35U2D1_9BILA</name>
<evidence type="ECO:0000313" key="1">
    <source>
        <dbReference type="Proteomes" id="UP000095286"/>
    </source>
</evidence>
<accession>A0AC35U2D1</accession>